<evidence type="ECO:0000256" key="2">
    <source>
        <dbReference type="ARBA" id="ARBA00022884"/>
    </source>
</evidence>
<proteinExistence type="predicted"/>
<gene>
    <name evidence="6" type="ORF">AVDCRST_MAG51-1100</name>
</gene>
<reference evidence="6" key="1">
    <citation type="submission" date="2020-02" db="EMBL/GenBank/DDBJ databases">
        <authorList>
            <person name="Meier V. D."/>
        </authorList>
    </citation>
    <scope>NUCLEOTIDE SEQUENCE</scope>
    <source>
        <strain evidence="6">AVDCRST_MAG51</strain>
    </source>
</reference>
<feature type="region of interest" description="Disordered" evidence="4">
    <location>
        <begin position="1"/>
        <end position="32"/>
    </location>
</feature>
<keyword evidence="1" id="KW-0963">Cytoplasm</keyword>
<dbReference type="EMBL" id="CADCUX010000257">
    <property type="protein sequence ID" value="CAA9405154.1"/>
    <property type="molecule type" value="Genomic_DNA"/>
</dbReference>
<dbReference type="Gene3D" id="1.10.1710.10">
    <property type="entry name" value="ProQ/FinO domain"/>
    <property type="match status" value="1"/>
</dbReference>
<keyword evidence="3" id="KW-0143">Chaperone</keyword>
<dbReference type="SUPFAM" id="SSF48657">
    <property type="entry name" value="FinO-like"/>
    <property type="match status" value="1"/>
</dbReference>
<evidence type="ECO:0000256" key="3">
    <source>
        <dbReference type="ARBA" id="ARBA00023186"/>
    </source>
</evidence>
<feature type="domain" description="ProQ/FinO" evidence="5">
    <location>
        <begin position="29"/>
        <end position="140"/>
    </location>
</feature>
<dbReference type="PANTHER" id="PTHR38106:SF1">
    <property type="entry name" value="RNA CHAPERONE PROQ"/>
    <property type="match status" value="1"/>
</dbReference>
<protein>
    <submittedName>
        <fullName evidence="6">RNA chaperone ProQ</fullName>
    </submittedName>
</protein>
<accession>A0A6J4PAZ4</accession>
<evidence type="ECO:0000313" key="6">
    <source>
        <dbReference type="EMBL" id="CAA9405154.1"/>
    </source>
</evidence>
<evidence type="ECO:0000256" key="4">
    <source>
        <dbReference type="SAM" id="MobiDB-lite"/>
    </source>
</evidence>
<dbReference type="SMART" id="SM00945">
    <property type="entry name" value="ProQ"/>
    <property type="match status" value="1"/>
</dbReference>
<dbReference type="InterPro" id="IPR023529">
    <property type="entry name" value="ProQ"/>
</dbReference>
<dbReference type="GO" id="GO:0033592">
    <property type="term" value="F:RNA strand annealing activity"/>
    <property type="evidence" value="ECO:0007669"/>
    <property type="project" value="InterPro"/>
</dbReference>
<dbReference type="AlphaFoldDB" id="A0A6J4PAZ4"/>
<dbReference type="PANTHER" id="PTHR38106">
    <property type="entry name" value="RNA CHAPERONE PROQ"/>
    <property type="match status" value="1"/>
</dbReference>
<organism evidence="6">
    <name type="scientific">uncultured Ramlibacter sp</name>
    <dbReference type="NCBI Taxonomy" id="260755"/>
    <lineage>
        <taxon>Bacteria</taxon>
        <taxon>Pseudomonadati</taxon>
        <taxon>Pseudomonadota</taxon>
        <taxon>Betaproteobacteria</taxon>
        <taxon>Burkholderiales</taxon>
        <taxon>Comamonadaceae</taxon>
        <taxon>Ramlibacter</taxon>
        <taxon>environmental samples</taxon>
    </lineage>
</organism>
<dbReference type="InterPro" id="IPR036442">
    <property type="entry name" value="ProQ/FinO_sf"/>
</dbReference>
<sequence>MTEETTPPAPAPAPAAVQAPPAPKRPKKGAGRPVHPVLHVLYELYPKLFGARFLPLKLGVFEELIAAHPDRLKPEELKAALGFHTRSNRYLEAVASGLPRHDLQGRPVEPVAPEHVHHTILELARRKSGTPQEEAARERAVADLVAAIERSGLGRDGYRERFGGGHEAGQSLLDEAMAVLGQKAARQEALQRAFQASGKSVEAFAEMYGLDPRDVAKLAS</sequence>
<dbReference type="GO" id="GO:0005829">
    <property type="term" value="C:cytosol"/>
    <property type="evidence" value="ECO:0007669"/>
    <property type="project" value="TreeGrafter"/>
</dbReference>
<name>A0A6J4PAZ4_9BURK</name>
<evidence type="ECO:0000259" key="5">
    <source>
        <dbReference type="SMART" id="SM00945"/>
    </source>
</evidence>
<dbReference type="GO" id="GO:0034057">
    <property type="term" value="F:RNA strand-exchange activity"/>
    <property type="evidence" value="ECO:0007669"/>
    <property type="project" value="InterPro"/>
</dbReference>
<keyword evidence="2" id="KW-0694">RNA-binding</keyword>
<dbReference type="Pfam" id="PF04352">
    <property type="entry name" value="ProQ"/>
    <property type="match status" value="1"/>
</dbReference>
<evidence type="ECO:0000256" key="1">
    <source>
        <dbReference type="ARBA" id="ARBA00022490"/>
    </source>
</evidence>
<dbReference type="InterPro" id="IPR016103">
    <property type="entry name" value="ProQ/FinO"/>
</dbReference>
<dbReference type="GO" id="GO:0010608">
    <property type="term" value="P:post-transcriptional regulation of gene expression"/>
    <property type="evidence" value="ECO:0007669"/>
    <property type="project" value="InterPro"/>
</dbReference>